<dbReference type="Proteomes" id="UP000281647">
    <property type="component" value="Unassembled WGS sequence"/>
</dbReference>
<dbReference type="EMBL" id="RKST01000018">
    <property type="protein sequence ID" value="RUM96543.1"/>
    <property type="molecule type" value="Genomic_DNA"/>
</dbReference>
<proteinExistence type="predicted"/>
<dbReference type="AlphaFoldDB" id="A0A432V2V6"/>
<protein>
    <submittedName>
        <fullName evidence="1">Uncharacterized protein</fullName>
    </submittedName>
</protein>
<comment type="caution">
    <text evidence="1">The sequence shown here is derived from an EMBL/GenBank/DDBJ whole genome shotgun (WGS) entry which is preliminary data.</text>
</comment>
<evidence type="ECO:0000313" key="2">
    <source>
        <dbReference type="Proteomes" id="UP000281647"/>
    </source>
</evidence>
<keyword evidence="2" id="KW-1185">Reference proteome</keyword>
<accession>A0A432V2V6</accession>
<organism evidence="1 2">
    <name type="scientific">Borborobacter arsenicus</name>
    <dbReference type="NCBI Taxonomy" id="1851146"/>
    <lineage>
        <taxon>Bacteria</taxon>
        <taxon>Pseudomonadati</taxon>
        <taxon>Pseudomonadota</taxon>
        <taxon>Alphaproteobacteria</taxon>
        <taxon>Hyphomicrobiales</taxon>
        <taxon>Phyllobacteriaceae</taxon>
        <taxon>Borborobacter</taxon>
    </lineage>
</organism>
<gene>
    <name evidence="1" type="ORF">EET67_17440</name>
</gene>
<name>A0A432V2V6_9HYPH</name>
<sequence length="102" mass="11204">MNTANLQLEGLYLAIASLNNLLVSKGILSVEEIDTALRRAEANATGDEHIVEIMSPANRDAVCFPIRFLQLANNSGSEHDIPSFSELARMVALTKEPYNDQM</sequence>
<dbReference type="RefSeq" id="WP_128627823.1">
    <property type="nucleotide sequence ID" value="NZ_RKST01000018.1"/>
</dbReference>
<evidence type="ECO:0000313" key="1">
    <source>
        <dbReference type="EMBL" id="RUM96543.1"/>
    </source>
</evidence>
<dbReference type="OrthoDB" id="7359436at2"/>
<reference evidence="1 2" key="1">
    <citation type="submission" date="2018-11" db="EMBL/GenBank/DDBJ databases">
        <title>Pseudaminobacter arsenicus sp. nov., an arsenic-resistant bacterium isolated from arsenic-rich aquifers.</title>
        <authorList>
            <person name="Mu Y."/>
        </authorList>
    </citation>
    <scope>NUCLEOTIDE SEQUENCE [LARGE SCALE GENOMIC DNA]</scope>
    <source>
        <strain evidence="1 2">CB3</strain>
    </source>
</reference>